<dbReference type="GO" id="GO:0016491">
    <property type="term" value="F:oxidoreductase activity"/>
    <property type="evidence" value="ECO:0007669"/>
    <property type="project" value="InterPro"/>
</dbReference>
<feature type="region of interest" description="C-terminal hotdog fold" evidence="11">
    <location>
        <begin position="1804"/>
        <end position="1953"/>
    </location>
</feature>
<protein>
    <submittedName>
        <fullName evidence="15">SDR family NAD(P)-dependent oxidoreductase</fullName>
    </submittedName>
</protein>
<dbReference type="FunFam" id="3.40.47.10:FF:000019">
    <property type="entry name" value="Polyketide synthase type I"/>
    <property type="match status" value="1"/>
</dbReference>
<dbReference type="InterPro" id="IPR014030">
    <property type="entry name" value="Ketoacyl_synth_N"/>
</dbReference>
<sequence length="3372" mass="375708">MTSEFTNYNDPNFKPRTLVDLLRWRAVTQPDERAYTFLKDGEKKEIHLTYGELDRRARAVANTLVRKGLSGERALLIYPPGLDYIIGYFGCMYAGVIAVPVYPPDPNRLNRSLPRLQAIVRDAQATVALTTDSILYMIKMLKLGTKFSGSFNRIPFMRKFRTSMKYFAPSNSAIAESTELGDLQWLSTDSMALGLADGWNPPDIDGDSISFLQYTSGSTGTPKGVILTHNNLLSNSEIIYNLVGYTPNSEGVFWLPIYHDMGLIGGVLQPLYGGIPSTLMSPIAFLQRPLRWLEAISRIKDKDVGSAAPNFAYDLCIKKATPEIVRKLDLSNWRFTISGAEPVRHQTIERFTEIFSPAGFRRETFMPAYGLAEATLLVTGAPLKEHPVYKSVDREELEKGLLKEVSEDDPKQTMLVSSGNNQPGQETKIVNGETFLECKPGEIGEIWVKGPSVSKGYYNNVQATKETFHNYLADSGDGPYLRTGDLGFMVDGELFVAGRIKDLIIIRGRNYYPQDIELIVEEAHPELRKGCSAAISIEDETQENLVVIAEVRQSKNLPFDEIAQAIRQSITETFDIQTKSVILIKARTIPKTSSGKIQRHAAKNEYLEGTLHIVYEWHLSVMPVAEPEVVKDEKAAAPAEVAVEVKAKEEAQKTETALAIEGWLVSHLAEELGVAERDIDLKKPFTSYGLDSAQAIGMIGDLEIWLDRTLSPTVIWDYPNIESLALYLAGEGVAPAPVEKKKRPGRMGEHEPIAVIGYSLRMPGAQNAQEFWKNLMEGVDAIEEVPPDRWDVDLFYDPNPGTPQKMVTKWGGFMKDVDKFDPQFFGISPREAAHIDPQQRLLLEVTWEAFEDAGQTWDNIADTSTGVFVGISSSDYSRLQSGDFSRLDAYSGTGNAFSIAANRISFVYDLKGPSFPVDTACSSSLVAVHNAVTSLRRGESDMAVAAGVNLILAPDITITFSQARMMSPDGRCKTFDDEANGYVRGEGVGVVILKRLSDALRDGDHIHAVIRGSAVNQDGRSNGITAPNGLAQQACIRQALDDARLNPNQVGYFEAHGTGTSLGDPIEVNALKTVMTEGRSENTPLYIGSVKSNIGHLESAAGISGLLKTIMVLENELIPQTLHFKKLNRHINLDGTNIIVAKEPIPWKKGSTPRFAGVSAYGFGGANAHLVLQEAPDQDEIAAAQRDVPEKLGMLLLPVSAHNPNSLKGLADKYSRFLDDEKFDKNEYLIDLIYSAGERRSHLDYRIAVYGESKEDFISALKAYAQGEQPENLNEGTAEANATNKIVFIFSGQGPQWYAMGRQLMESEPVYKETIETIDRLLSQYTDWSLTEELMADEENTRLAETEIAQPAIFALQVALAALWEHRGIKPAAIIGHSVGEVAAAHVSGILSLSDAVKVIYHRSRLMQRATGFGKMASVELPLDKALAAIKGYEDKLGVGAHNSPTNTVLSGEPDALQEVVEKLEADGVFVRMLRVNYAFHSPHMEPYKQELIESLEGITLNKPTTPVYSTVTGQLSAGDDYGPVYWSNNIRERVRFADAVENAVKDGYTIFLELAPHPVLSASLSQCLREQKVEGTITASLRRKEDEARQMLIALATLYSKGLKVNWSSLLPTEARYIPLPTMVWNKDRYWFELKGNDPMNAPLYGRKGYTEDEGHPLLGTRKDSPLHPGKNFWETRIDLYELEYLKDHRIQESVVLPATAYLEMAFSAAKEAFGKAPACLEDVSFFKAMFLNDGKETTSQLILSPYTNGHATYQIFSPPEEKGQGTAPAWNFHSMGMIRNQHSDNGKVPEEFNIEELKSRLNNNMDVHDFFDQLHKRGLQYGPYFQGVKELFTGSQEALARVELAEKLQEQKKDYHIHPALLDACLQVLSAALPEEEMEDIQDTFMPVAIKKIHLYEETDSKVWSYARIREFDLDANDYITGDIIVLNEEGKPVLEIVELKLQRLGQKKETDLSDWFYRIDWQETESQPVPEEIPEEERGSWLIFADKQGLGQSLAEKLSALQEKVLFVQTGESFEEDDKDRFSINPTDASHYAKLVERAVAEDQPPFKGIVHLWALDAANSDQPDLDQIVAAQDITTLSALYTTQALVNAALRKNPALFLVTSGAVSVSEDDGAVQLAQSAMWGLGRVISVENPDILCRKIDLTQNAQIDELMAEIFTGDREEQIAWRKGQRLAARLIRTREDYQDSESTETADEQLLEVPDGPFRMQSTNPGVLGSLRYHPIQRIAPEKGQVEIEVYATGLNFRDVLMALGLYPGGPIPFGSECSGVVIRVGEGVDHLKEGDEVIGMAPHTFGKYVTTLADLIVKKPDTVNFDQGATIPITYLTAYYAMHYLGRLQKGERILIHAGAGGVGQAAIRIAQMIGAEVYTTAGSEEKHAFLREMGVTHIYNSRSLDFADQIMEDTRGEGVDMVLNSLAGEFIPRSLALLRPYGRFLEIGKTDIYQNSQIDMYPFRNNLAYFAIDLDMVSRDRPQLIRSLFLELIDHFNAGKLTPLPLTRFSAPEAVKAFRYMAQRKNIGKIVVSMKDTSVDQQKIPGDSGLVKADATYLITGGLGSLGLALAEWMANQGAKHLVLLGRSAPSEDAQKIIANLQGQGVETVIARGDVAEIDQMRDIFDDIARRMPPLKGIIHAAGLLDDQAILKLDAESLKKVMRPKVQGGWILHELTENMDIDFFVLFSSIAAIVGNPGQANYAAANMFMDMLAHYRKKRGLPAISINWGFWDQTGMANREGLESDKLLLKGSGKIKLEQGLKALSRLLKKDIAQSIVTPVTWSELLDPYPMDGIPPLYLLFKDEKVERADKGAVGGKKSITKEQLAGLNAEERVMLVAEFLQNQIAKVVGTSPAKLELDRPLNTLGLDSLMAIELKNSVEASVDATLPIATLLKGPAIRELAADIVEQMAGDMGEQEVDESIPVDTSENPLSYGQKAMWFQHLMAPTSIYNQVYAVRIPSKLDIDILRKSIDSLSRRHEALRTNFTSVNGQPVQIIHEEPQQILQELDVADLSETEIRKKMREFIDRPFDLENEPLTRIVMFKKAEDDYIFLYVGHHIVSDMWSLALFMYELDKLYTAGGYTELPEIGYTYVEFARWQNQMLRSVIGKRHLDYWKNELKGELPILNLPTDRPRPAIQTFNGETETAKLDHELTVRLKEISEKYGVTLYTFLLAGFKALLNRYTRQTDIIIGTPTYGRTSPEVMNVLGYFVNPIAIRTHVDGNDRFSDYLQQVNQKVVDGLDHQDYPFNLVVEKLQPRRDPSRTPIFQMMFVYQKAYLLHESGMSGLAVAEEGGTMKLGGVTLESMAIENRTLPFDMTMLMAELEDGLGISLQYNTDLFERETALRMIGHFKKFIEEVAKDPERPIAAYQFLSGEELGNML</sequence>
<dbReference type="GO" id="GO:0031177">
    <property type="term" value="F:phosphopantetheine binding"/>
    <property type="evidence" value="ECO:0007669"/>
    <property type="project" value="InterPro"/>
</dbReference>
<dbReference type="Pfam" id="PF14765">
    <property type="entry name" value="PS-DH"/>
    <property type="match status" value="1"/>
</dbReference>
<dbReference type="SUPFAM" id="SSF52151">
    <property type="entry name" value="FabD/lysophospholipase-like"/>
    <property type="match status" value="1"/>
</dbReference>
<keyword evidence="6" id="KW-0521">NADP</keyword>
<dbReference type="PROSITE" id="PS00606">
    <property type="entry name" value="KS3_1"/>
    <property type="match status" value="1"/>
</dbReference>
<dbReference type="Pfam" id="PF23297">
    <property type="entry name" value="ACP_SdgA_C"/>
    <property type="match status" value="1"/>
</dbReference>
<evidence type="ECO:0000313" key="15">
    <source>
        <dbReference type="EMBL" id="HGY55104.1"/>
    </source>
</evidence>
<feature type="domain" description="PKS/mFAS DH" evidence="14">
    <location>
        <begin position="1657"/>
        <end position="1953"/>
    </location>
</feature>
<feature type="domain" description="Ketosynthase family 3 (KS3)" evidence="13">
    <location>
        <begin position="750"/>
        <end position="1174"/>
    </location>
</feature>
<dbReference type="SMART" id="SM01294">
    <property type="entry name" value="PKS_PP_betabranch"/>
    <property type="match status" value="1"/>
</dbReference>
<evidence type="ECO:0000256" key="11">
    <source>
        <dbReference type="PROSITE-ProRule" id="PRU01363"/>
    </source>
</evidence>
<dbReference type="SMART" id="SM00825">
    <property type="entry name" value="PKS_KS"/>
    <property type="match status" value="1"/>
</dbReference>
<dbReference type="FunFam" id="3.40.50.12780:FF:000013">
    <property type="entry name" value="Long-chain-fatty-acid--AMP ligase FadD32"/>
    <property type="match status" value="1"/>
</dbReference>
<dbReference type="Pfam" id="PF21394">
    <property type="entry name" value="Beta-ketacyl_N"/>
    <property type="match status" value="1"/>
</dbReference>
<dbReference type="InterPro" id="IPR016036">
    <property type="entry name" value="Malonyl_transacylase_ACP-bd"/>
</dbReference>
<dbReference type="SMART" id="SM00827">
    <property type="entry name" value="PKS_AT"/>
    <property type="match status" value="1"/>
</dbReference>
<comment type="similarity">
    <text evidence="1">Belongs to the ATP-dependent AMP-binding enzyme family.</text>
</comment>
<dbReference type="Gene3D" id="3.30.300.30">
    <property type="match status" value="1"/>
</dbReference>
<evidence type="ECO:0000259" key="13">
    <source>
        <dbReference type="PROSITE" id="PS52004"/>
    </source>
</evidence>
<dbReference type="InterPro" id="IPR025110">
    <property type="entry name" value="AMP-bd_C"/>
</dbReference>
<dbReference type="SMART" id="SM00829">
    <property type="entry name" value="PKS_ER"/>
    <property type="match status" value="1"/>
</dbReference>
<dbReference type="PROSITE" id="PS52019">
    <property type="entry name" value="PKS_MFAS_DH"/>
    <property type="match status" value="1"/>
</dbReference>
<dbReference type="InterPro" id="IPR049490">
    <property type="entry name" value="C883_1060-like_KR_N"/>
</dbReference>
<dbReference type="CDD" id="cd05195">
    <property type="entry name" value="enoyl_red"/>
    <property type="match status" value="1"/>
</dbReference>
<dbReference type="Pfam" id="PF23024">
    <property type="entry name" value="AMP-dom_DIP2-like"/>
    <property type="match status" value="1"/>
</dbReference>
<evidence type="ECO:0000256" key="5">
    <source>
        <dbReference type="ARBA" id="ARBA00022832"/>
    </source>
</evidence>
<dbReference type="Pfam" id="PF08240">
    <property type="entry name" value="ADH_N"/>
    <property type="match status" value="1"/>
</dbReference>
<dbReference type="InterPro" id="IPR023213">
    <property type="entry name" value="CAT-like_dom_sf"/>
</dbReference>
<dbReference type="Gene3D" id="3.40.50.720">
    <property type="entry name" value="NAD(P)-binding Rossmann-like Domain"/>
    <property type="match status" value="3"/>
</dbReference>
<dbReference type="PANTHER" id="PTHR43775">
    <property type="entry name" value="FATTY ACID SYNTHASE"/>
    <property type="match status" value="1"/>
</dbReference>
<dbReference type="Pfam" id="PF21089">
    <property type="entry name" value="PKS_DH_N"/>
    <property type="match status" value="1"/>
</dbReference>
<dbReference type="SUPFAM" id="SSF55048">
    <property type="entry name" value="Probable ACP-binding domain of malonyl-CoA ACP transacylase"/>
    <property type="match status" value="1"/>
</dbReference>
<dbReference type="FunFam" id="3.40.366.10:FF:000002">
    <property type="entry name" value="Probable polyketide synthase 2"/>
    <property type="match status" value="1"/>
</dbReference>
<dbReference type="Pfam" id="PF02801">
    <property type="entry name" value="Ketoacyl-synt_C"/>
    <property type="match status" value="1"/>
</dbReference>
<dbReference type="GO" id="GO:0006633">
    <property type="term" value="P:fatty acid biosynthetic process"/>
    <property type="evidence" value="ECO:0007669"/>
    <property type="project" value="InterPro"/>
</dbReference>
<dbReference type="PROSITE" id="PS50075">
    <property type="entry name" value="CARRIER"/>
    <property type="match status" value="2"/>
</dbReference>
<evidence type="ECO:0000256" key="6">
    <source>
        <dbReference type="ARBA" id="ARBA00022857"/>
    </source>
</evidence>
<dbReference type="CDD" id="cd19531">
    <property type="entry name" value="LCL_NRPS-like"/>
    <property type="match status" value="1"/>
</dbReference>
<keyword evidence="2" id="KW-0596">Phosphopantetheine</keyword>
<keyword evidence="4" id="KW-0808">Transferase</keyword>
<evidence type="ECO:0000256" key="7">
    <source>
        <dbReference type="ARBA" id="ARBA00023098"/>
    </source>
</evidence>
<dbReference type="SUPFAM" id="SSF52777">
    <property type="entry name" value="CoA-dependent acyltransferases"/>
    <property type="match status" value="2"/>
</dbReference>
<evidence type="ECO:0000256" key="2">
    <source>
        <dbReference type="ARBA" id="ARBA00022450"/>
    </source>
</evidence>
<evidence type="ECO:0000256" key="10">
    <source>
        <dbReference type="ARBA" id="ARBA00054155"/>
    </source>
</evidence>
<name>A0A7V4U1B4_CALAY</name>
<dbReference type="Gene3D" id="3.10.129.110">
    <property type="entry name" value="Polyketide synthase dehydratase"/>
    <property type="match status" value="1"/>
</dbReference>
<dbReference type="InterPro" id="IPR042104">
    <property type="entry name" value="PKS_dehydratase_sf"/>
</dbReference>
<keyword evidence="9" id="KW-0012">Acyltransferase</keyword>
<evidence type="ECO:0000256" key="9">
    <source>
        <dbReference type="ARBA" id="ARBA00023315"/>
    </source>
</evidence>
<feature type="domain" description="Carrier" evidence="12">
    <location>
        <begin position="2824"/>
        <end position="2901"/>
    </location>
</feature>
<dbReference type="SMART" id="SM00823">
    <property type="entry name" value="PKS_PP"/>
    <property type="match status" value="2"/>
</dbReference>
<dbReference type="FunFam" id="3.40.50.720:FF:000209">
    <property type="entry name" value="Polyketide synthase Pks12"/>
    <property type="match status" value="1"/>
</dbReference>
<dbReference type="InterPro" id="IPR036291">
    <property type="entry name" value="NAD(P)-bd_dom_sf"/>
</dbReference>
<evidence type="ECO:0000259" key="14">
    <source>
        <dbReference type="PROSITE" id="PS52019"/>
    </source>
</evidence>
<comment type="function">
    <text evidence="10">Involved in production of the polyketide antibiotic thailandamide.</text>
</comment>
<dbReference type="Pfam" id="PF08659">
    <property type="entry name" value="KR"/>
    <property type="match status" value="1"/>
</dbReference>
<dbReference type="SUPFAM" id="SSF51735">
    <property type="entry name" value="NAD(P)-binding Rossmann-fold domains"/>
    <property type="match status" value="3"/>
</dbReference>
<dbReference type="InterPro" id="IPR036736">
    <property type="entry name" value="ACP-like_sf"/>
</dbReference>
<keyword evidence="8" id="KW-0511">Multifunctional enzyme</keyword>
<dbReference type="SMART" id="SM00822">
    <property type="entry name" value="PKS_KR"/>
    <property type="match status" value="1"/>
</dbReference>
<dbReference type="SUPFAM" id="SSF50129">
    <property type="entry name" value="GroES-like"/>
    <property type="match status" value="1"/>
</dbReference>
<feature type="active site" description="Proton acceptor; for dehydratase activity" evidence="11">
    <location>
        <position position="1690"/>
    </location>
</feature>
<dbReference type="InterPro" id="IPR001242">
    <property type="entry name" value="Condensation_dom"/>
</dbReference>
<dbReference type="InterPro" id="IPR040097">
    <property type="entry name" value="FAAL/FAAC"/>
</dbReference>
<reference evidence="15" key="1">
    <citation type="journal article" date="2020" name="mSystems">
        <title>Genome- and Community-Level Interaction Insights into Carbon Utilization and Element Cycling Functions of Hydrothermarchaeota in Hydrothermal Sediment.</title>
        <authorList>
            <person name="Zhou Z."/>
            <person name="Liu Y."/>
            <person name="Xu W."/>
            <person name="Pan J."/>
            <person name="Luo Z.H."/>
            <person name="Li M."/>
        </authorList>
    </citation>
    <scope>NUCLEOTIDE SEQUENCE [LARGE SCALE GENOMIC DNA]</scope>
    <source>
        <strain evidence="15">HyVt-577</strain>
    </source>
</reference>
<dbReference type="InterPro" id="IPR013968">
    <property type="entry name" value="PKS_KR"/>
</dbReference>
<keyword evidence="3" id="KW-0597">Phosphoprotein</keyword>
<evidence type="ECO:0000259" key="12">
    <source>
        <dbReference type="PROSITE" id="PS50075"/>
    </source>
</evidence>
<dbReference type="Gene3D" id="3.90.180.10">
    <property type="entry name" value="Medium-chain alcohol dehydrogenases, catalytic domain"/>
    <property type="match status" value="1"/>
</dbReference>
<dbReference type="InterPro" id="IPR032821">
    <property type="entry name" value="PKS_assoc"/>
</dbReference>
<dbReference type="InterPro" id="IPR020806">
    <property type="entry name" value="PKS_PP-bd"/>
</dbReference>
<dbReference type="InterPro" id="IPR009081">
    <property type="entry name" value="PP-bd_ACP"/>
</dbReference>
<dbReference type="Pfam" id="PF16197">
    <property type="entry name" value="KAsynt_C_assoc"/>
    <property type="match status" value="1"/>
</dbReference>
<dbReference type="InterPro" id="IPR001227">
    <property type="entry name" value="Ac_transferase_dom_sf"/>
</dbReference>
<dbReference type="SMART" id="SM00826">
    <property type="entry name" value="PKS_DH"/>
    <property type="match status" value="1"/>
</dbReference>
<feature type="domain" description="Carrier" evidence="12">
    <location>
        <begin position="655"/>
        <end position="732"/>
    </location>
</feature>
<dbReference type="Pfam" id="PF00668">
    <property type="entry name" value="Condensation"/>
    <property type="match status" value="1"/>
</dbReference>
<dbReference type="InterPro" id="IPR049551">
    <property type="entry name" value="PKS_DH_C"/>
</dbReference>
<dbReference type="SUPFAM" id="SSF47336">
    <property type="entry name" value="ACP-like"/>
    <property type="match status" value="2"/>
</dbReference>
<dbReference type="EMBL" id="DRQG01000049">
    <property type="protein sequence ID" value="HGY55104.1"/>
    <property type="molecule type" value="Genomic_DNA"/>
</dbReference>
<dbReference type="PANTHER" id="PTHR43775:SF37">
    <property type="entry name" value="SI:DKEY-61P9.11"/>
    <property type="match status" value="1"/>
</dbReference>
<dbReference type="Gene3D" id="3.30.559.30">
    <property type="entry name" value="Nonribosomal peptide synthetase, condensation domain"/>
    <property type="match status" value="1"/>
</dbReference>
<evidence type="ECO:0000256" key="3">
    <source>
        <dbReference type="ARBA" id="ARBA00022553"/>
    </source>
</evidence>
<dbReference type="InterPro" id="IPR020807">
    <property type="entry name" value="PKS_DH"/>
</dbReference>
<dbReference type="SUPFAM" id="SSF56801">
    <property type="entry name" value="Acetyl-CoA synthetase-like"/>
    <property type="match status" value="1"/>
</dbReference>
<dbReference type="CDD" id="cd00833">
    <property type="entry name" value="PKS"/>
    <property type="match status" value="1"/>
</dbReference>
<dbReference type="Proteomes" id="UP000885779">
    <property type="component" value="Unassembled WGS sequence"/>
</dbReference>
<dbReference type="Pfam" id="PF00698">
    <property type="entry name" value="Acyl_transf_1"/>
    <property type="match status" value="1"/>
</dbReference>
<dbReference type="Gene3D" id="3.30.559.10">
    <property type="entry name" value="Chloramphenicol acetyltransferase-like domain"/>
    <property type="match status" value="1"/>
</dbReference>
<dbReference type="InterPro" id="IPR016039">
    <property type="entry name" value="Thiolase-like"/>
</dbReference>
<dbReference type="InterPro" id="IPR020845">
    <property type="entry name" value="AMP-binding_CS"/>
</dbReference>
<comment type="caution">
    <text evidence="15">The sequence shown here is derived from an EMBL/GenBank/DDBJ whole genome shotgun (WGS) entry which is preliminary data.</text>
</comment>
<dbReference type="SUPFAM" id="SSF53901">
    <property type="entry name" value="Thiolase-like"/>
    <property type="match status" value="1"/>
</dbReference>
<dbReference type="GO" id="GO:0004315">
    <property type="term" value="F:3-oxoacyl-[acyl-carrier-protein] synthase activity"/>
    <property type="evidence" value="ECO:0007669"/>
    <property type="project" value="InterPro"/>
</dbReference>
<dbReference type="InterPro" id="IPR014031">
    <property type="entry name" value="Ketoacyl_synth_C"/>
</dbReference>
<dbReference type="InterPro" id="IPR013149">
    <property type="entry name" value="ADH-like_C"/>
</dbReference>
<gene>
    <name evidence="15" type="ORF">ENK44_05345</name>
</gene>
<dbReference type="InterPro" id="IPR045851">
    <property type="entry name" value="AMP-bd_C_sf"/>
</dbReference>
<dbReference type="InterPro" id="IPR057326">
    <property type="entry name" value="KR_dom"/>
</dbReference>
<dbReference type="InterPro" id="IPR042099">
    <property type="entry name" value="ANL_N_sf"/>
</dbReference>
<dbReference type="InterPro" id="IPR018201">
    <property type="entry name" value="Ketoacyl_synth_AS"/>
</dbReference>
<evidence type="ECO:0000256" key="4">
    <source>
        <dbReference type="ARBA" id="ARBA00022679"/>
    </source>
</evidence>
<dbReference type="InterPro" id="IPR020841">
    <property type="entry name" value="PKS_Beta-ketoAc_synthase_dom"/>
</dbReference>
<accession>A0A7V4U1B4</accession>
<dbReference type="Pfam" id="PF00501">
    <property type="entry name" value="AMP-binding"/>
    <property type="match status" value="1"/>
</dbReference>
<feature type="region of interest" description="N-terminal hotdog fold" evidence="11">
    <location>
        <begin position="1657"/>
        <end position="1787"/>
    </location>
</feature>
<organism evidence="15">
    <name type="scientific">Caldithrix abyssi</name>
    <dbReference type="NCBI Taxonomy" id="187145"/>
    <lineage>
        <taxon>Bacteria</taxon>
        <taxon>Pseudomonadati</taxon>
        <taxon>Calditrichota</taxon>
        <taxon>Calditrichia</taxon>
        <taxon>Calditrichales</taxon>
        <taxon>Calditrichaceae</taxon>
        <taxon>Caldithrix</taxon>
    </lineage>
</organism>
<dbReference type="InterPro" id="IPR049900">
    <property type="entry name" value="PKS_mFAS_DH"/>
</dbReference>
<dbReference type="InterPro" id="IPR011032">
    <property type="entry name" value="GroES-like_sf"/>
</dbReference>
<evidence type="ECO:0000256" key="8">
    <source>
        <dbReference type="ARBA" id="ARBA00023268"/>
    </source>
</evidence>
<dbReference type="Gene3D" id="3.40.47.10">
    <property type="match status" value="1"/>
</dbReference>
<dbReference type="Gene3D" id="3.40.50.12780">
    <property type="entry name" value="N-terminal domain of ligase-like"/>
    <property type="match status" value="1"/>
</dbReference>
<dbReference type="InterPro" id="IPR016035">
    <property type="entry name" value="Acyl_Trfase/lysoPLipase"/>
</dbReference>
<dbReference type="InterPro" id="IPR020843">
    <property type="entry name" value="ER"/>
</dbReference>
<dbReference type="PROSITE" id="PS52004">
    <property type="entry name" value="KS3_2"/>
    <property type="match status" value="1"/>
</dbReference>
<proteinExistence type="inferred from homology"/>
<dbReference type="GO" id="GO:0071766">
    <property type="term" value="P:Actinobacterium-type cell wall biogenesis"/>
    <property type="evidence" value="ECO:0007669"/>
    <property type="project" value="UniProtKB-ARBA"/>
</dbReference>
<dbReference type="Pfam" id="PF00550">
    <property type="entry name" value="PP-binding"/>
    <property type="match status" value="1"/>
</dbReference>
<dbReference type="PROSITE" id="PS00455">
    <property type="entry name" value="AMP_BINDING"/>
    <property type="match status" value="1"/>
</dbReference>
<dbReference type="Gene3D" id="1.10.1200.10">
    <property type="entry name" value="ACP-like"/>
    <property type="match status" value="2"/>
</dbReference>
<dbReference type="InterPro" id="IPR014043">
    <property type="entry name" value="Acyl_transferase_dom"/>
</dbReference>
<dbReference type="InterPro" id="IPR013154">
    <property type="entry name" value="ADH-like_N"/>
</dbReference>
<keyword evidence="7" id="KW-0443">Lipid metabolism</keyword>
<dbReference type="Pfam" id="PF00107">
    <property type="entry name" value="ADH_zinc_N"/>
    <property type="match status" value="1"/>
</dbReference>
<keyword evidence="5" id="KW-0276">Fatty acid metabolism</keyword>
<dbReference type="CDD" id="cd05931">
    <property type="entry name" value="FAAL"/>
    <property type="match status" value="1"/>
</dbReference>
<feature type="active site" description="Proton donor; for dehydratase activity" evidence="11">
    <location>
        <position position="1865"/>
    </location>
</feature>
<dbReference type="CDD" id="cd08955">
    <property type="entry name" value="KR_2_FAS_SDR_x"/>
    <property type="match status" value="1"/>
</dbReference>
<feature type="non-terminal residue" evidence="15">
    <location>
        <position position="3372"/>
    </location>
</feature>
<dbReference type="Pfam" id="PF00109">
    <property type="entry name" value="ketoacyl-synt"/>
    <property type="match status" value="1"/>
</dbReference>
<dbReference type="InterPro" id="IPR049552">
    <property type="entry name" value="PKS_DH_N"/>
</dbReference>
<dbReference type="Gene3D" id="3.30.70.3290">
    <property type="match status" value="1"/>
</dbReference>
<dbReference type="GO" id="GO:0004312">
    <property type="term" value="F:fatty acid synthase activity"/>
    <property type="evidence" value="ECO:0007669"/>
    <property type="project" value="TreeGrafter"/>
</dbReference>
<evidence type="ECO:0000256" key="1">
    <source>
        <dbReference type="ARBA" id="ARBA00006432"/>
    </source>
</evidence>
<dbReference type="Gene3D" id="3.40.366.10">
    <property type="entry name" value="Malonyl-Coenzyme A Acyl Carrier Protein, domain 2"/>
    <property type="match status" value="1"/>
</dbReference>
<dbReference type="InterPro" id="IPR050091">
    <property type="entry name" value="PKS_NRPS_Biosynth_Enz"/>
</dbReference>
<dbReference type="InterPro" id="IPR000873">
    <property type="entry name" value="AMP-dep_synth/lig_dom"/>
</dbReference>